<evidence type="ECO:0000256" key="1">
    <source>
        <dbReference type="ARBA" id="ARBA00005254"/>
    </source>
</evidence>
<evidence type="ECO:0000313" key="5">
    <source>
        <dbReference type="Proteomes" id="UP000503640"/>
    </source>
</evidence>
<accession>A0A7I9VMQ1</accession>
<proteinExistence type="inferred from homology"/>
<dbReference type="InterPro" id="IPR014748">
    <property type="entry name" value="Enoyl-CoA_hydra_C"/>
</dbReference>
<sequence>MAEWLVEDRGAIEVWTIDGAARRNSITRAMLQGLHAELARVAARREVRCVVVTGGGDRAFCAGADLKERARMSEEEVHAFHRELREGLLGFEASPKVFLAALNGFALGGGFELALACDLRVMSSSAELGLPEVGLGIIPGGGGTQRLARAVGVARAKDLVLTARRLGAAEALAYGVVTRVAPPERLREAALEMAAEVARNAPVSLRQAKRAIDGGLHLPLADALDLEHQLYQDCLGTKDRLEALAAFAEKRRPVFTGE</sequence>
<gene>
    <name evidence="4" type="ORF">AMYX_21510</name>
</gene>
<reference evidence="5" key="1">
    <citation type="journal article" date="2020" name="Appl. Environ. Microbiol.">
        <title>Diazotrophic Anaeromyxobacter Isolates from Soils.</title>
        <authorList>
            <person name="Masuda Y."/>
            <person name="Yamanaka H."/>
            <person name="Xu Z.X."/>
            <person name="Shiratori Y."/>
            <person name="Aono T."/>
            <person name="Amachi S."/>
            <person name="Senoo K."/>
            <person name="Itoh H."/>
        </authorList>
    </citation>
    <scope>NUCLEOTIDE SEQUENCE [LARGE SCALE GENOMIC DNA]</scope>
    <source>
        <strain evidence="5">R267</strain>
    </source>
</reference>
<dbReference type="GO" id="GO:0016836">
    <property type="term" value="F:hydro-lyase activity"/>
    <property type="evidence" value="ECO:0007669"/>
    <property type="project" value="UniProtKB-ARBA"/>
</dbReference>
<dbReference type="Proteomes" id="UP000503640">
    <property type="component" value="Unassembled WGS sequence"/>
</dbReference>
<protein>
    <submittedName>
        <fullName evidence="4">Enoyl-CoA hydratase</fullName>
    </submittedName>
</protein>
<dbReference type="FunFam" id="3.90.226.10:FF:000009">
    <property type="entry name" value="Carnitinyl-CoA dehydratase"/>
    <property type="match status" value="1"/>
</dbReference>
<keyword evidence="2" id="KW-0456">Lyase</keyword>
<dbReference type="Gene3D" id="1.10.12.10">
    <property type="entry name" value="Lyase 2-enoyl-coa Hydratase, Chain A, domain 2"/>
    <property type="match status" value="1"/>
</dbReference>
<dbReference type="EMBL" id="BJTG01000004">
    <property type="protein sequence ID" value="GEJ57410.1"/>
    <property type="molecule type" value="Genomic_DNA"/>
</dbReference>
<dbReference type="CDD" id="cd06558">
    <property type="entry name" value="crotonase-like"/>
    <property type="match status" value="1"/>
</dbReference>
<evidence type="ECO:0000256" key="3">
    <source>
        <dbReference type="RuleBase" id="RU003707"/>
    </source>
</evidence>
<comment type="caution">
    <text evidence="4">The sequence shown here is derived from an EMBL/GenBank/DDBJ whole genome shotgun (WGS) entry which is preliminary data.</text>
</comment>
<dbReference type="Pfam" id="PF00378">
    <property type="entry name" value="ECH_1"/>
    <property type="match status" value="1"/>
</dbReference>
<keyword evidence="5" id="KW-1185">Reference proteome</keyword>
<dbReference type="PANTHER" id="PTHR11941">
    <property type="entry name" value="ENOYL-COA HYDRATASE-RELATED"/>
    <property type="match status" value="1"/>
</dbReference>
<dbReference type="SUPFAM" id="SSF52096">
    <property type="entry name" value="ClpP/crotonase"/>
    <property type="match status" value="1"/>
</dbReference>
<dbReference type="Gene3D" id="3.90.226.10">
    <property type="entry name" value="2-enoyl-CoA Hydratase, Chain A, domain 1"/>
    <property type="match status" value="1"/>
</dbReference>
<comment type="similarity">
    <text evidence="1 3">Belongs to the enoyl-CoA hydratase/isomerase family.</text>
</comment>
<dbReference type="GO" id="GO:0006635">
    <property type="term" value="P:fatty acid beta-oxidation"/>
    <property type="evidence" value="ECO:0007669"/>
    <property type="project" value="TreeGrafter"/>
</dbReference>
<dbReference type="RefSeq" id="WP_176064887.1">
    <property type="nucleotide sequence ID" value="NZ_BJTG01000004.1"/>
</dbReference>
<evidence type="ECO:0000256" key="2">
    <source>
        <dbReference type="ARBA" id="ARBA00023239"/>
    </source>
</evidence>
<dbReference type="FunFam" id="1.10.12.10:FF:000001">
    <property type="entry name" value="Probable enoyl-CoA hydratase, mitochondrial"/>
    <property type="match status" value="1"/>
</dbReference>
<dbReference type="InterPro" id="IPR029045">
    <property type="entry name" value="ClpP/crotonase-like_dom_sf"/>
</dbReference>
<dbReference type="PROSITE" id="PS00166">
    <property type="entry name" value="ENOYL_COA_HYDRATASE"/>
    <property type="match status" value="1"/>
</dbReference>
<evidence type="ECO:0000313" key="4">
    <source>
        <dbReference type="EMBL" id="GEJ57410.1"/>
    </source>
</evidence>
<dbReference type="InterPro" id="IPR018376">
    <property type="entry name" value="Enoyl-CoA_hyd/isom_CS"/>
</dbReference>
<dbReference type="PANTHER" id="PTHR11941:SF54">
    <property type="entry name" value="ENOYL-COA HYDRATASE, MITOCHONDRIAL"/>
    <property type="match status" value="1"/>
</dbReference>
<organism evidence="4 5">
    <name type="scientific">Anaeromyxobacter diazotrophicus</name>
    <dbReference type="NCBI Taxonomy" id="2590199"/>
    <lineage>
        <taxon>Bacteria</taxon>
        <taxon>Pseudomonadati</taxon>
        <taxon>Myxococcota</taxon>
        <taxon>Myxococcia</taxon>
        <taxon>Myxococcales</taxon>
        <taxon>Cystobacterineae</taxon>
        <taxon>Anaeromyxobacteraceae</taxon>
        <taxon>Anaeromyxobacter</taxon>
    </lineage>
</organism>
<name>A0A7I9VMQ1_9BACT</name>
<dbReference type="InterPro" id="IPR001753">
    <property type="entry name" value="Enoyl-CoA_hydra/iso"/>
</dbReference>
<dbReference type="AlphaFoldDB" id="A0A7I9VMQ1"/>